<evidence type="ECO:0000313" key="2">
    <source>
        <dbReference type="Proteomes" id="UP001321825"/>
    </source>
</evidence>
<reference evidence="2" key="1">
    <citation type="journal article" date="2024" name="Int. J. Syst. Evol. Microbiol.">
        <title>Methylomarinovum tepidoasis sp. nov., a moderately thermophilic methanotroph of the family Methylothermaceae isolated from a deep-sea hydrothermal field.</title>
        <authorList>
            <person name="Hirayama H."/>
            <person name="Takaki Y."/>
            <person name="Abe M."/>
            <person name="Miyazaki M."/>
            <person name="Uematsu K."/>
            <person name="Matsui Y."/>
            <person name="Takai K."/>
        </authorList>
    </citation>
    <scope>NUCLEOTIDE SEQUENCE [LARGE SCALE GENOMIC DNA]</scope>
    <source>
        <strain evidence="2">IT-9</strain>
    </source>
</reference>
<name>A0AAU9C300_9GAMM</name>
<dbReference type="AlphaFoldDB" id="A0AAU9C300"/>
<gene>
    <name evidence="1" type="ORF">MIT9_P1082</name>
</gene>
<dbReference type="EMBL" id="AP024714">
    <property type="protein sequence ID" value="BCX81504.1"/>
    <property type="molecule type" value="Genomic_DNA"/>
</dbReference>
<protein>
    <recommendedName>
        <fullName evidence="3">Cytochrome c-552/4 domain-containing protein</fullName>
    </recommendedName>
</protein>
<proteinExistence type="predicted"/>
<dbReference type="RefSeq" id="WP_317706426.1">
    <property type="nucleotide sequence ID" value="NZ_AP024714.1"/>
</dbReference>
<keyword evidence="2" id="KW-1185">Reference proteome</keyword>
<dbReference type="Proteomes" id="UP001321825">
    <property type="component" value="Chromosome"/>
</dbReference>
<dbReference type="InterPro" id="IPR036280">
    <property type="entry name" value="Multihaem_cyt_sf"/>
</dbReference>
<organism evidence="1 2">
    <name type="scientific">Methylomarinovum caldicuralii</name>
    <dbReference type="NCBI Taxonomy" id="438856"/>
    <lineage>
        <taxon>Bacteria</taxon>
        <taxon>Pseudomonadati</taxon>
        <taxon>Pseudomonadota</taxon>
        <taxon>Gammaproteobacteria</taxon>
        <taxon>Methylococcales</taxon>
        <taxon>Methylothermaceae</taxon>
        <taxon>Methylomarinovum</taxon>
    </lineage>
</organism>
<evidence type="ECO:0008006" key="3">
    <source>
        <dbReference type="Google" id="ProtNLM"/>
    </source>
</evidence>
<dbReference type="SUPFAM" id="SSF48695">
    <property type="entry name" value="Multiheme cytochromes"/>
    <property type="match status" value="1"/>
</dbReference>
<dbReference type="KEGG" id="mcau:MIT9_P1082"/>
<accession>A0AAU9C300</accession>
<evidence type="ECO:0000313" key="1">
    <source>
        <dbReference type="EMBL" id="BCX81504.1"/>
    </source>
</evidence>
<sequence>MSIKHWIGFVVLGWAWGAAQAQPDYVRAVEQARPDAETLTKAREKVKKHKDLKIRDDIDATLPHFHRRTQEKVTRGETFCQRCHLPLPHQKSVRTRAFLNMHSRFIACATCHYRPQAKALDYHWLDYRSGRAVAGEGRLRTGTDTPASKPLDGWVKIAPFSGDEPVVPLPQEPWAEAIARRWREGDLEQRAELQARLHLPLEEKGPKCGDCHQEERPLLDLERLGASREQARLVYRHMIPQFFGRYRDEDQKIRIIDITQ</sequence>